<reference evidence="1 2" key="1">
    <citation type="submission" date="2018-09" db="EMBL/GenBank/DDBJ databases">
        <authorList>
            <person name="Postec A."/>
        </authorList>
    </citation>
    <scope>NUCLEOTIDE SEQUENCE [LARGE SCALE GENOMIC DNA]</scope>
    <source>
        <strain evidence="1">70B-A</strain>
    </source>
</reference>
<name>A0A3P7P078_9FIRM</name>
<dbReference type="EMBL" id="LR130778">
    <property type="protein sequence ID" value="VDN46890.1"/>
    <property type="molecule type" value="Genomic_DNA"/>
</dbReference>
<proteinExistence type="predicted"/>
<dbReference type="KEGG" id="cbar:PATL70BA_1016"/>
<keyword evidence="2" id="KW-1185">Reference proteome</keyword>
<sequence>MIELEQIRQQLKGYENKLEELRASL</sequence>
<accession>A0A3P7P078</accession>
<organism evidence="1 2">
    <name type="scientific">Petrocella atlantisensis</name>
    <dbReference type="NCBI Taxonomy" id="2173034"/>
    <lineage>
        <taxon>Bacteria</taxon>
        <taxon>Bacillati</taxon>
        <taxon>Bacillota</taxon>
        <taxon>Clostridia</taxon>
        <taxon>Lachnospirales</taxon>
        <taxon>Vallitaleaceae</taxon>
        <taxon>Petrocella</taxon>
    </lineage>
</organism>
<dbReference type="Proteomes" id="UP000279029">
    <property type="component" value="Chromosome"/>
</dbReference>
<evidence type="ECO:0000313" key="2">
    <source>
        <dbReference type="Proteomes" id="UP000279029"/>
    </source>
</evidence>
<dbReference type="AlphaFoldDB" id="A0A3P7P078"/>
<protein>
    <submittedName>
        <fullName evidence="1">Uncharacterized protein</fullName>
    </submittedName>
</protein>
<evidence type="ECO:0000313" key="1">
    <source>
        <dbReference type="EMBL" id="VDN46890.1"/>
    </source>
</evidence>
<gene>
    <name evidence="1" type="ORF">PATL70BA_1016</name>
</gene>